<evidence type="ECO:0000313" key="1">
    <source>
        <dbReference type="EMBL" id="KAJ8014460.1"/>
    </source>
</evidence>
<dbReference type="EMBL" id="CM055730">
    <property type="protein sequence ID" value="KAJ8014460.1"/>
    <property type="molecule type" value="Genomic_DNA"/>
</dbReference>
<name>A0ACC2HFH9_DALPE</name>
<proteinExistence type="predicted"/>
<comment type="caution">
    <text evidence="1">The sequence shown here is derived from an EMBL/GenBank/DDBJ whole genome shotgun (WGS) entry which is preliminary data.</text>
</comment>
<evidence type="ECO:0000313" key="2">
    <source>
        <dbReference type="Proteomes" id="UP001157502"/>
    </source>
</evidence>
<dbReference type="Proteomes" id="UP001157502">
    <property type="component" value="Chromosome 3"/>
</dbReference>
<organism evidence="1 2">
    <name type="scientific">Dallia pectoralis</name>
    <name type="common">Alaska blackfish</name>
    <dbReference type="NCBI Taxonomy" id="75939"/>
    <lineage>
        <taxon>Eukaryota</taxon>
        <taxon>Metazoa</taxon>
        <taxon>Chordata</taxon>
        <taxon>Craniata</taxon>
        <taxon>Vertebrata</taxon>
        <taxon>Euteleostomi</taxon>
        <taxon>Actinopterygii</taxon>
        <taxon>Neopterygii</taxon>
        <taxon>Teleostei</taxon>
        <taxon>Protacanthopterygii</taxon>
        <taxon>Esociformes</taxon>
        <taxon>Umbridae</taxon>
        <taxon>Dallia</taxon>
    </lineage>
</organism>
<gene>
    <name evidence="1" type="ORF">DPEC_G00040460</name>
</gene>
<sequence length="98" mass="11329">MTQKRCRRPSDDTQEDTEAGRYNIEEAKRLQSEPAQRKRDQEIECHFLAFTWEESLKSWSYTLLLSVSVSHTHRNTNISGRTVVIDLVGAMASFRALV</sequence>
<accession>A0ACC2HFH9</accession>
<reference evidence="1" key="1">
    <citation type="submission" date="2021-05" db="EMBL/GenBank/DDBJ databases">
        <authorList>
            <person name="Pan Q."/>
            <person name="Jouanno E."/>
            <person name="Zahm M."/>
            <person name="Klopp C."/>
            <person name="Cabau C."/>
            <person name="Louis A."/>
            <person name="Berthelot C."/>
            <person name="Parey E."/>
            <person name="Roest Crollius H."/>
            <person name="Montfort J."/>
            <person name="Robinson-Rechavi M."/>
            <person name="Bouchez O."/>
            <person name="Lampietro C."/>
            <person name="Lopez Roques C."/>
            <person name="Donnadieu C."/>
            <person name="Postlethwait J."/>
            <person name="Bobe J."/>
            <person name="Dillon D."/>
            <person name="Chandos A."/>
            <person name="von Hippel F."/>
            <person name="Guiguen Y."/>
        </authorList>
    </citation>
    <scope>NUCLEOTIDE SEQUENCE</scope>
    <source>
        <strain evidence="1">YG-Jan2019</strain>
    </source>
</reference>
<protein>
    <submittedName>
        <fullName evidence="1">Uncharacterized protein</fullName>
    </submittedName>
</protein>
<keyword evidence="2" id="KW-1185">Reference proteome</keyword>